<feature type="compositionally biased region" description="Basic and acidic residues" evidence="1">
    <location>
        <begin position="314"/>
        <end position="324"/>
    </location>
</feature>
<keyword evidence="3" id="KW-1185">Reference proteome</keyword>
<feature type="compositionally biased region" description="Basic and acidic residues" evidence="1">
    <location>
        <begin position="248"/>
        <end position="258"/>
    </location>
</feature>
<organism evidence="2 3">
    <name type="scientific">Cerrena zonata</name>
    <dbReference type="NCBI Taxonomy" id="2478898"/>
    <lineage>
        <taxon>Eukaryota</taxon>
        <taxon>Fungi</taxon>
        <taxon>Dikarya</taxon>
        <taxon>Basidiomycota</taxon>
        <taxon>Agaricomycotina</taxon>
        <taxon>Agaricomycetes</taxon>
        <taxon>Polyporales</taxon>
        <taxon>Cerrenaceae</taxon>
        <taxon>Cerrena</taxon>
    </lineage>
</organism>
<dbReference type="EMBL" id="JASBNA010000066">
    <property type="protein sequence ID" value="KAK7678833.1"/>
    <property type="molecule type" value="Genomic_DNA"/>
</dbReference>
<feature type="compositionally biased region" description="Low complexity" evidence="1">
    <location>
        <begin position="299"/>
        <end position="311"/>
    </location>
</feature>
<feature type="compositionally biased region" description="Polar residues" evidence="1">
    <location>
        <begin position="328"/>
        <end position="339"/>
    </location>
</feature>
<feature type="compositionally biased region" description="Basic and acidic residues" evidence="1">
    <location>
        <begin position="348"/>
        <end position="361"/>
    </location>
</feature>
<dbReference type="AlphaFoldDB" id="A0AAW0FBL6"/>
<feature type="region of interest" description="Disordered" evidence="1">
    <location>
        <begin position="1"/>
        <end position="73"/>
    </location>
</feature>
<proteinExistence type="predicted"/>
<gene>
    <name evidence="2" type="ORF">QCA50_018134</name>
</gene>
<evidence type="ECO:0000313" key="2">
    <source>
        <dbReference type="EMBL" id="KAK7678833.1"/>
    </source>
</evidence>
<name>A0AAW0FBL6_9APHY</name>
<feature type="compositionally biased region" description="Basic and acidic residues" evidence="1">
    <location>
        <begin position="56"/>
        <end position="69"/>
    </location>
</feature>
<dbReference type="Proteomes" id="UP001385951">
    <property type="component" value="Unassembled WGS sequence"/>
</dbReference>
<feature type="compositionally biased region" description="Polar residues" evidence="1">
    <location>
        <begin position="365"/>
        <end position="389"/>
    </location>
</feature>
<evidence type="ECO:0000256" key="1">
    <source>
        <dbReference type="SAM" id="MobiDB-lite"/>
    </source>
</evidence>
<feature type="compositionally biased region" description="Basic and acidic residues" evidence="1">
    <location>
        <begin position="283"/>
        <end position="294"/>
    </location>
</feature>
<evidence type="ECO:0000313" key="3">
    <source>
        <dbReference type="Proteomes" id="UP001385951"/>
    </source>
</evidence>
<reference evidence="2 3" key="1">
    <citation type="submission" date="2022-09" db="EMBL/GenBank/DDBJ databases">
        <authorList>
            <person name="Palmer J.M."/>
        </authorList>
    </citation>
    <scope>NUCLEOTIDE SEQUENCE [LARGE SCALE GENOMIC DNA]</scope>
    <source>
        <strain evidence="2 3">DSM 7382</strain>
    </source>
</reference>
<feature type="region of interest" description="Disordered" evidence="1">
    <location>
        <begin position="134"/>
        <end position="406"/>
    </location>
</feature>
<sequence length="406" mass="44999">MSLHSQNSQESKPKQEMETPLDLEEDLPRHNTNRTLDAGESMSRMSQYEEANSSEDYEKQEANDDKPLEEIPDGGRGWLVVLGVFLLNFGSWGANNGSGLNITAQNSNPNTHNISNSPQMPENVHDLIDVPEGEGREIEGEKSGNFEFGSFDPFELNHGDEPPLKKTKVEEYFIPSNDKSPETNEPEDSKKDDDLVVDEASVTKSHEIKPEDDSSLQIDSLIPDGIKDNSSNDNPELQMDELVSSSDKTVHSQNKDSEPEANSVPFENNDKLQVGSFIPENINHLDPKAEKSVDTIEPSNSSEENNGETGTKNVQEKPEDHISLIKEGSQNNSSAMQNDQPKDGITSQHEEWSHPTTKPDESQALIESNKQKILQHEQASMNEATSESAIPTEAPLTHDPVQKPLL</sequence>
<accession>A0AAW0FBL6</accession>
<feature type="compositionally biased region" description="Basic and acidic residues" evidence="1">
    <location>
        <begin position="134"/>
        <end position="144"/>
    </location>
</feature>
<feature type="compositionally biased region" description="Basic and acidic residues" evidence="1">
    <location>
        <begin position="179"/>
        <end position="194"/>
    </location>
</feature>
<feature type="compositionally biased region" description="Polar residues" evidence="1">
    <location>
        <begin position="1"/>
        <end position="10"/>
    </location>
</feature>
<protein>
    <submittedName>
        <fullName evidence="2">Uncharacterized protein</fullName>
    </submittedName>
</protein>
<feature type="compositionally biased region" description="Basic and acidic residues" evidence="1">
    <location>
        <begin position="155"/>
        <end position="171"/>
    </location>
</feature>
<comment type="caution">
    <text evidence="2">The sequence shown here is derived from an EMBL/GenBank/DDBJ whole genome shotgun (WGS) entry which is preliminary data.</text>
</comment>